<gene>
    <name evidence="3" type="ORF">SISNIDRAFT_490206</name>
</gene>
<feature type="compositionally biased region" description="Low complexity" evidence="1">
    <location>
        <begin position="23"/>
        <end position="37"/>
    </location>
</feature>
<sequence length="544" mass="61097">MTSTALPPTPTTDWRPPPHHFQLPSTATTLPTLPLSESRTARTNTRELTNALHTLMQSPVLTLEKIAQGHLHHVMFPTHPQSTRHLIPTHPSFNPTPPSVSHQVYLARLANGLQVIVRLTFPIPHVQLYGDAFAAQERNFRSRLPYRIGSEVRLVHKLAMFDSERWQAATLRYIRRNTTIPVPWVYATTAKPDNPVGAPFIIEERVPPSPPPTSPILKYALQVPGIPLATLWDRLPLPTQEKAITALASLISQLFTLHFDSLGSLITQPSGELKVGPMVHPASCEHGEYTHANQESGPYFSSGQYLHSLARRELAWLKSTPGRTFFRAERNRRFKTREGDAEGSYEDFVRVQEVVMKIVERLDDTFPSHMTMSKPTLRHANLSLAHILVDPKDHGRVTGVVDWEASAIVPLWSAHRIPPFLRDSADDGHDEARRNRKRNLRILYERTLVQHAPHTAIVITEKSLMREHRTESVAEYTRVLGILERLAGGGGGSVCCVESREGVRALLEEVRKVAQRESARKMLDCVIERLGVGEVTKMEGDSPP</sequence>
<dbReference type="SUPFAM" id="SSF56112">
    <property type="entry name" value="Protein kinase-like (PK-like)"/>
    <property type="match status" value="1"/>
</dbReference>
<accession>A0A164P6H5</accession>
<dbReference type="InterPro" id="IPR011009">
    <property type="entry name" value="Kinase-like_dom_sf"/>
</dbReference>
<evidence type="ECO:0000259" key="2">
    <source>
        <dbReference type="Pfam" id="PF01636"/>
    </source>
</evidence>
<dbReference type="STRING" id="1314777.A0A164P6H5"/>
<dbReference type="PANTHER" id="PTHR21310:SF13">
    <property type="entry name" value="AMINOGLYCOSIDE PHOSPHOTRANSFERASE DOMAIN-CONTAINING PROTEIN"/>
    <property type="match status" value="1"/>
</dbReference>
<dbReference type="InterPro" id="IPR051678">
    <property type="entry name" value="AGP_Transferase"/>
</dbReference>
<name>A0A164P6H5_9AGAM</name>
<proteinExistence type="predicted"/>
<evidence type="ECO:0000313" key="4">
    <source>
        <dbReference type="Proteomes" id="UP000076722"/>
    </source>
</evidence>
<dbReference type="AlphaFoldDB" id="A0A164P6H5"/>
<protein>
    <recommendedName>
        <fullName evidence="2">Aminoglycoside phosphotransferase domain-containing protein</fullName>
    </recommendedName>
</protein>
<reference evidence="3 4" key="1">
    <citation type="journal article" date="2016" name="Mol. Biol. Evol.">
        <title>Comparative Genomics of Early-Diverging Mushroom-Forming Fungi Provides Insights into the Origins of Lignocellulose Decay Capabilities.</title>
        <authorList>
            <person name="Nagy L.G."/>
            <person name="Riley R."/>
            <person name="Tritt A."/>
            <person name="Adam C."/>
            <person name="Daum C."/>
            <person name="Floudas D."/>
            <person name="Sun H."/>
            <person name="Yadav J.S."/>
            <person name="Pangilinan J."/>
            <person name="Larsson K.H."/>
            <person name="Matsuura K."/>
            <person name="Barry K."/>
            <person name="Labutti K."/>
            <person name="Kuo R."/>
            <person name="Ohm R.A."/>
            <person name="Bhattacharya S.S."/>
            <person name="Shirouzu T."/>
            <person name="Yoshinaga Y."/>
            <person name="Martin F.M."/>
            <person name="Grigoriev I.V."/>
            <person name="Hibbett D.S."/>
        </authorList>
    </citation>
    <scope>NUCLEOTIDE SEQUENCE [LARGE SCALE GENOMIC DNA]</scope>
    <source>
        <strain evidence="3 4">HHB9708</strain>
    </source>
</reference>
<dbReference type="Pfam" id="PF01636">
    <property type="entry name" value="APH"/>
    <property type="match status" value="1"/>
</dbReference>
<dbReference type="OrthoDB" id="10003767at2759"/>
<dbReference type="Proteomes" id="UP000076722">
    <property type="component" value="Unassembled WGS sequence"/>
</dbReference>
<evidence type="ECO:0000256" key="1">
    <source>
        <dbReference type="SAM" id="MobiDB-lite"/>
    </source>
</evidence>
<dbReference type="Gene3D" id="3.90.1200.10">
    <property type="match status" value="1"/>
</dbReference>
<evidence type="ECO:0000313" key="3">
    <source>
        <dbReference type="EMBL" id="KZS88411.1"/>
    </source>
</evidence>
<organism evidence="3 4">
    <name type="scientific">Sistotremastrum niveocremeum HHB9708</name>
    <dbReference type="NCBI Taxonomy" id="1314777"/>
    <lineage>
        <taxon>Eukaryota</taxon>
        <taxon>Fungi</taxon>
        <taxon>Dikarya</taxon>
        <taxon>Basidiomycota</taxon>
        <taxon>Agaricomycotina</taxon>
        <taxon>Agaricomycetes</taxon>
        <taxon>Sistotremastrales</taxon>
        <taxon>Sistotremastraceae</taxon>
        <taxon>Sertulicium</taxon>
        <taxon>Sertulicium niveocremeum</taxon>
    </lineage>
</organism>
<keyword evidence="4" id="KW-1185">Reference proteome</keyword>
<dbReference type="EMBL" id="KV419437">
    <property type="protein sequence ID" value="KZS88411.1"/>
    <property type="molecule type" value="Genomic_DNA"/>
</dbReference>
<dbReference type="InterPro" id="IPR002575">
    <property type="entry name" value="Aminoglycoside_PTrfase"/>
</dbReference>
<feature type="region of interest" description="Disordered" evidence="1">
    <location>
        <begin position="1"/>
        <end position="37"/>
    </location>
</feature>
<feature type="domain" description="Aminoglycoside phosphotransferase" evidence="2">
    <location>
        <begin position="314"/>
        <end position="408"/>
    </location>
</feature>
<dbReference type="PANTHER" id="PTHR21310">
    <property type="entry name" value="AMINOGLYCOSIDE PHOSPHOTRANSFERASE-RELATED-RELATED"/>
    <property type="match status" value="1"/>
</dbReference>